<organism evidence="1 2">
    <name type="scientific">Halorubrum rutilum</name>
    <dbReference type="NCBI Taxonomy" id="1364933"/>
    <lineage>
        <taxon>Archaea</taxon>
        <taxon>Methanobacteriati</taxon>
        <taxon>Methanobacteriota</taxon>
        <taxon>Stenosarchaea group</taxon>
        <taxon>Halobacteria</taxon>
        <taxon>Halobacteriales</taxon>
        <taxon>Haloferacaceae</taxon>
        <taxon>Halorubrum</taxon>
    </lineage>
</organism>
<protein>
    <submittedName>
        <fullName evidence="1">Uncharacterized protein</fullName>
    </submittedName>
</protein>
<dbReference type="Proteomes" id="UP001596545">
    <property type="component" value="Unassembled WGS sequence"/>
</dbReference>
<sequence>MAHIPLGGSEETHIIFDGRFPNHLAGLSASEQKNLLTKLRNIAKETAPPDGYVYEQIGNLDIIKFSEAGRVYAKVVTFIPEGNTNYHIIYVLYVDEDHEYDQGELGKFSQQAQQKLDMITDLDTVEDVDAYLEEHNSLTAGDLDDLLDG</sequence>
<accession>A0ABD6AJA6</accession>
<evidence type="ECO:0000313" key="2">
    <source>
        <dbReference type="Proteomes" id="UP001596545"/>
    </source>
</evidence>
<dbReference type="EMBL" id="JBHTBL010000005">
    <property type="protein sequence ID" value="MFC7324383.1"/>
    <property type="molecule type" value="Genomic_DNA"/>
</dbReference>
<name>A0ABD6AJA6_9EURY</name>
<keyword evidence="2" id="KW-1185">Reference proteome</keyword>
<evidence type="ECO:0000313" key="1">
    <source>
        <dbReference type="EMBL" id="MFC7324383.1"/>
    </source>
</evidence>
<gene>
    <name evidence="1" type="ORF">ACFQMF_07290</name>
</gene>
<comment type="caution">
    <text evidence="1">The sequence shown here is derived from an EMBL/GenBank/DDBJ whole genome shotgun (WGS) entry which is preliminary data.</text>
</comment>
<dbReference type="RefSeq" id="WP_256409476.1">
    <property type="nucleotide sequence ID" value="NZ_JANHDN010000005.1"/>
</dbReference>
<dbReference type="AlphaFoldDB" id="A0ABD6AJA6"/>
<reference evidence="1 2" key="1">
    <citation type="journal article" date="2019" name="Int. J. Syst. Evol. Microbiol.">
        <title>The Global Catalogue of Microorganisms (GCM) 10K type strain sequencing project: providing services to taxonomists for standard genome sequencing and annotation.</title>
        <authorList>
            <consortium name="The Broad Institute Genomics Platform"/>
            <consortium name="The Broad Institute Genome Sequencing Center for Infectious Disease"/>
            <person name="Wu L."/>
            <person name="Ma J."/>
        </authorList>
    </citation>
    <scope>NUCLEOTIDE SEQUENCE [LARGE SCALE GENOMIC DNA]</scope>
    <source>
        <strain evidence="1 2">CGMCC 1.12554</strain>
    </source>
</reference>
<proteinExistence type="predicted"/>